<accession>A0A6M1LIC1</accession>
<gene>
    <name evidence="1" type="ORF">G3576_07860</name>
</gene>
<dbReference type="AlphaFoldDB" id="A0A6M1LIC1"/>
<dbReference type="EMBL" id="JAAIKB010000002">
    <property type="protein sequence ID" value="NGM19927.1"/>
    <property type="molecule type" value="Genomic_DNA"/>
</dbReference>
<comment type="caution">
    <text evidence="1">The sequence shown here is derived from an EMBL/GenBank/DDBJ whole genome shotgun (WGS) entry which is preliminary data.</text>
</comment>
<evidence type="ECO:0000313" key="1">
    <source>
        <dbReference type="EMBL" id="NGM19927.1"/>
    </source>
</evidence>
<sequence>MENKHNPFPNNAFADFATAWGDRPPTTTATGVKVRTASGETVTMDHDGWAALRAVCDGRSPKLFFNLSGQGFGYVRYWDAERGNLGMAARVVLGDEVKPGDVVRYRDGNRLNLTRANLYLARRRAVTRHPQA</sequence>
<reference evidence="1 2" key="1">
    <citation type="submission" date="2020-03" db="EMBL/GenBank/DDBJ databases">
        <title>Roseomonas stagni sp. nov., isolated from pond water in Japan.</title>
        <authorList>
            <person name="Furuhata K."/>
            <person name="Miyamoto H."/>
            <person name="Goto K."/>
        </authorList>
    </citation>
    <scope>NUCLEOTIDE SEQUENCE [LARGE SCALE GENOMIC DNA]</scope>
    <source>
        <strain evidence="1 2">PeD5</strain>
    </source>
</reference>
<evidence type="ECO:0000313" key="2">
    <source>
        <dbReference type="Proteomes" id="UP000475385"/>
    </source>
</evidence>
<dbReference type="Proteomes" id="UP000475385">
    <property type="component" value="Unassembled WGS sequence"/>
</dbReference>
<name>A0A6M1LIC1_9PROT</name>
<keyword evidence="2" id="KW-1185">Reference proteome</keyword>
<evidence type="ECO:0008006" key="3">
    <source>
        <dbReference type="Google" id="ProtNLM"/>
    </source>
</evidence>
<organism evidence="1 2">
    <name type="scientific">Falsiroseomonas algicola</name>
    <dbReference type="NCBI Taxonomy" id="2716930"/>
    <lineage>
        <taxon>Bacteria</taxon>
        <taxon>Pseudomonadati</taxon>
        <taxon>Pseudomonadota</taxon>
        <taxon>Alphaproteobacteria</taxon>
        <taxon>Acetobacterales</taxon>
        <taxon>Roseomonadaceae</taxon>
        <taxon>Falsiroseomonas</taxon>
    </lineage>
</organism>
<dbReference type="RefSeq" id="WP_164693803.1">
    <property type="nucleotide sequence ID" value="NZ_JAAIKB010000002.1"/>
</dbReference>
<proteinExistence type="predicted"/>
<protein>
    <recommendedName>
        <fullName evidence="3">HNH endonuclease</fullName>
    </recommendedName>
</protein>